<comment type="caution">
    <text evidence="1">The sequence shown here is derived from an EMBL/GenBank/DDBJ whole genome shotgun (WGS) entry which is preliminary data.</text>
</comment>
<evidence type="ECO:0000313" key="1">
    <source>
        <dbReference type="EMBL" id="THD08013.1"/>
    </source>
</evidence>
<dbReference type="Proteomes" id="UP000307749">
    <property type="component" value="Unassembled WGS sequence"/>
</dbReference>
<reference evidence="1 2" key="1">
    <citation type="submission" date="2017-02" db="EMBL/GenBank/DDBJ databases">
        <title>Whole genome sequencing of Metallibacterium scheffleri DSM 24874 (T).</title>
        <authorList>
            <person name="Kumar S."/>
            <person name="Patil P."/>
            <person name="Patil P.B."/>
        </authorList>
    </citation>
    <scope>NUCLEOTIDE SEQUENCE [LARGE SCALE GENOMIC DNA]</scope>
    <source>
        <strain evidence="1 2">DSM 24874</strain>
    </source>
</reference>
<sequence>MLPIEQVTAVDPDSAGTAAGFRLETFDAPGYAGAVLRIACPAIQDLAAIGVEALGAALGEMIADAQRAIGTDTTTIMLDVVDATIVPLYVDIAVDHLRERRVRTGVIVVCDRSTTHDVDSTLPAALCASVSATNRRGAVWHPLRQRAVPATLGMTTEAPDRMQASASTQR</sequence>
<gene>
    <name evidence="1" type="ORF">B1806_13905</name>
</gene>
<organism evidence="1 2">
    <name type="scientific">Metallibacterium scheffleri</name>
    <dbReference type="NCBI Taxonomy" id="993689"/>
    <lineage>
        <taxon>Bacteria</taxon>
        <taxon>Pseudomonadati</taxon>
        <taxon>Pseudomonadota</taxon>
        <taxon>Gammaproteobacteria</taxon>
        <taxon>Lysobacterales</taxon>
        <taxon>Rhodanobacteraceae</taxon>
        <taxon>Metallibacterium</taxon>
    </lineage>
</organism>
<dbReference type="AlphaFoldDB" id="A0A4S3KH79"/>
<name>A0A4S3KH79_9GAMM</name>
<proteinExistence type="predicted"/>
<keyword evidence="2" id="KW-1185">Reference proteome</keyword>
<dbReference type="EMBL" id="MWQO01000053">
    <property type="protein sequence ID" value="THD08013.1"/>
    <property type="molecule type" value="Genomic_DNA"/>
</dbReference>
<accession>A0A4S3KH79</accession>
<protein>
    <submittedName>
        <fullName evidence="1">Uncharacterized protein</fullName>
    </submittedName>
</protein>
<evidence type="ECO:0000313" key="2">
    <source>
        <dbReference type="Proteomes" id="UP000307749"/>
    </source>
</evidence>
<dbReference type="RefSeq" id="WP_081126272.1">
    <property type="nucleotide sequence ID" value="NZ_DAHXOC010000057.1"/>
</dbReference>